<accession>A0ACD3AWJ5</accession>
<dbReference type="EMBL" id="ML208318">
    <property type="protein sequence ID" value="TFK70123.1"/>
    <property type="molecule type" value="Genomic_DNA"/>
</dbReference>
<reference evidence="1 2" key="1">
    <citation type="journal article" date="2019" name="Nat. Ecol. Evol.">
        <title>Megaphylogeny resolves global patterns of mushroom evolution.</title>
        <authorList>
            <person name="Varga T."/>
            <person name="Krizsan K."/>
            <person name="Foldi C."/>
            <person name="Dima B."/>
            <person name="Sanchez-Garcia M."/>
            <person name="Sanchez-Ramirez S."/>
            <person name="Szollosi G.J."/>
            <person name="Szarkandi J.G."/>
            <person name="Papp V."/>
            <person name="Albert L."/>
            <person name="Andreopoulos W."/>
            <person name="Angelini C."/>
            <person name="Antonin V."/>
            <person name="Barry K.W."/>
            <person name="Bougher N.L."/>
            <person name="Buchanan P."/>
            <person name="Buyck B."/>
            <person name="Bense V."/>
            <person name="Catcheside P."/>
            <person name="Chovatia M."/>
            <person name="Cooper J."/>
            <person name="Damon W."/>
            <person name="Desjardin D."/>
            <person name="Finy P."/>
            <person name="Geml J."/>
            <person name="Haridas S."/>
            <person name="Hughes K."/>
            <person name="Justo A."/>
            <person name="Karasinski D."/>
            <person name="Kautmanova I."/>
            <person name="Kiss B."/>
            <person name="Kocsube S."/>
            <person name="Kotiranta H."/>
            <person name="LaButti K.M."/>
            <person name="Lechner B.E."/>
            <person name="Liimatainen K."/>
            <person name="Lipzen A."/>
            <person name="Lukacs Z."/>
            <person name="Mihaltcheva S."/>
            <person name="Morgado L.N."/>
            <person name="Niskanen T."/>
            <person name="Noordeloos M.E."/>
            <person name="Ohm R.A."/>
            <person name="Ortiz-Santana B."/>
            <person name="Ovrebo C."/>
            <person name="Racz N."/>
            <person name="Riley R."/>
            <person name="Savchenko A."/>
            <person name="Shiryaev A."/>
            <person name="Soop K."/>
            <person name="Spirin V."/>
            <person name="Szebenyi C."/>
            <person name="Tomsovsky M."/>
            <person name="Tulloss R.E."/>
            <person name="Uehling J."/>
            <person name="Grigoriev I.V."/>
            <person name="Vagvolgyi C."/>
            <person name="Papp T."/>
            <person name="Martin F.M."/>
            <person name="Miettinen O."/>
            <person name="Hibbett D.S."/>
            <person name="Nagy L.G."/>
        </authorList>
    </citation>
    <scope>NUCLEOTIDE SEQUENCE [LARGE SCALE GENOMIC DNA]</scope>
    <source>
        <strain evidence="1 2">NL-1719</strain>
    </source>
</reference>
<keyword evidence="2" id="KW-1185">Reference proteome</keyword>
<gene>
    <name evidence="1" type="ORF">BDN72DRAFT_896704</name>
</gene>
<name>A0ACD3AWJ5_9AGAR</name>
<dbReference type="Proteomes" id="UP000308600">
    <property type="component" value="Unassembled WGS sequence"/>
</dbReference>
<proteinExistence type="predicted"/>
<sequence>MNLKRILVVIEDGGSIRKLALSIRSGASIAELAKEIVSVAGVPAVTLEVGDGFELQGQDGVNLISDGEIVTARVQRGTESAIGPSTSQNGNEDTQLLDPPPYSRGAARKAPARRSMEDGAEFGRLRITLVSAQLARKFAAKNIRTFHLPSNGVQAFDSELIGGNTSLNAVRREAARLFGWDSDGSIRSDEDCTHDTIDNELECSCAIAEDISQNGLRSTLHCRFSLDGSPCRHSDCPFSHTALAATGLRTSSFGRVPICSICTEALGSACPKCLADDLSDGKESDAIVHCSLTQNAGCGHLHHTHCVGKRDARTSVGCPSGCPQEVFPRESTVFDSQGPHLVLVWDGDKVAIIPVLPSYVRADFRIRLESKTVVDLVKEHLVTQGYGIRGLTLRIHERDPVSETTSFSQSTLVSVCPTSEHKHSSPNYKRFDLCQTEAVDAAPDNHSENGSQPFIDLHTAETPIVACGCTPLRQLFSCPPDSSASIVLYAVKRNTGQESEDDKSDICGPSSTKEATYVATPAWQPSIGQSSRGMSALLSSLYVLAHSVGKRGIAAEQKVLSTMFALTRFPPAVRALGILLLNKNLEEWEKAAISESIFHTLKDFAASGPDAITKTLDRTLETSRILLGHLISAVNASPTETVQRPLEEILLRCGLSQKRLVDPVLVSGTIIVEKSTANLYMHGGTIFRPNISDDDFTMVGSADLVRQILAQSKQLNRSGVSVLKLEKLSAPPQSLLLDLKALGRNFNLAIKSANETDLVSRGPLDLKSTNIVPPQIVLDSDGFLAVFTGRGCGAAKDVNFFRPARGGDTEVDVNDVGHALESVIEARKAEGTWEVDSFSGVSELIRPPAEAVIICLDLSQSMNKTSGVSNPNPGVEDDHDEFNAEIEAGKAVSELSSNESNDDILAKAEKYLEKLHPACHHAWKLHIDGECQGSDLQAARRLLQELQKISSRDVLRLSSSLEEHDNRSDAASDKLSQLACLSQAVAQNTEELATFLVTLVSKPQEMYGNEPYQVPRNLLDPKSGNLFSDPVHPTGGPASFFVDEESRAWFESQDSWPAGYFMPAVASSSEQITEAVDRWVSGVDILPASPFASLGWGTRFGVVDVVFTHEGKSRTWSLLINTPIRKLYMLVHRATRAKYSMFTIRLASKKTIISDSTTTTIGLTDLSHGGEIEISRIHLHKRKLIEFKVEFKGITSSDRILLLPADAPVLAAISYLNSVADLSRLELWHGLTPIGDGVRRGATLECSPWSYRMSGAVGRREDSRHLSRLHLMSELFNVFINRASSFDTSVALVLGLVTFSNTVQVKQELTPIFESFRAELQKVTASGDTAVYDALEVAKSVLVNFCPDIPNLRRRIIIVSDGDDTCSKSDAATVCEALQKNKIVVDSVQVGTEHDGILHAISVATGGYRFAPKTSLGDALSIFDLETMLNSAERPKISAMPAVWSMQSLRNYASVWRFPVDVVTVDKFPQRAEHPKLRERVSTASMRLTLPLTGDERIKRIMREIRGFVSDPHPQIDVYVNDQDISFFKIIMEAPSNIDGCPYRGGAFLLTCDLPAGYPRDPPEFPFVTFILHPNISKQGKVCVAELGRLWSSDLTLKEVLAQIYGLLLEPDLENPLEIQASLKYYDDDGTYALAAATAVREHASKSRAHWKQELAPGSL</sequence>
<evidence type="ECO:0000313" key="2">
    <source>
        <dbReference type="Proteomes" id="UP000308600"/>
    </source>
</evidence>
<evidence type="ECO:0000313" key="1">
    <source>
        <dbReference type="EMBL" id="TFK70123.1"/>
    </source>
</evidence>
<organism evidence="1 2">
    <name type="scientific">Pluteus cervinus</name>
    <dbReference type="NCBI Taxonomy" id="181527"/>
    <lineage>
        <taxon>Eukaryota</taxon>
        <taxon>Fungi</taxon>
        <taxon>Dikarya</taxon>
        <taxon>Basidiomycota</taxon>
        <taxon>Agaricomycotina</taxon>
        <taxon>Agaricomycetes</taxon>
        <taxon>Agaricomycetidae</taxon>
        <taxon>Agaricales</taxon>
        <taxon>Pluteineae</taxon>
        <taxon>Pluteaceae</taxon>
        <taxon>Pluteus</taxon>
    </lineage>
</organism>
<protein>
    <submittedName>
        <fullName evidence="1">Uncharacterized protein</fullName>
    </submittedName>
</protein>